<feature type="compositionally biased region" description="Basic and acidic residues" evidence="2">
    <location>
        <begin position="16"/>
        <end position="26"/>
    </location>
</feature>
<dbReference type="Proteomes" id="UP000004728">
    <property type="component" value="Unassembled WGS sequence"/>
</dbReference>
<gene>
    <name evidence="3" type="ORF">Y88_3577</name>
</gene>
<evidence type="ECO:0008006" key="5">
    <source>
        <dbReference type="Google" id="ProtNLM"/>
    </source>
</evidence>
<dbReference type="EMBL" id="AEWJ01000065">
    <property type="protein sequence ID" value="EGD57268.1"/>
    <property type="molecule type" value="Genomic_DNA"/>
</dbReference>
<accession>F1ZDJ1</accession>
<organism evidence="3 4">
    <name type="scientific">Novosphingobium nitrogenifigens DSM 19370</name>
    <dbReference type="NCBI Taxonomy" id="983920"/>
    <lineage>
        <taxon>Bacteria</taxon>
        <taxon>Pseudomonadati</taxon>
        <taxon>Pseudomonadota</taxon>
        <taxon>Alphaproteobacteria</taxon>
        <taxon>Sphingomonadales</taxon>
        <taxon>Sphingomonadaceae</taxon>
        <taxon>Novosphingobium</taxon>
    </lineage>
</organism>
<name>F1ZDJ1_9SPHN</name>
<dbReference type="STRING" id="983920.Y88_3577"/>
<dbReference type="AlphaFoldDB" id="F1ZDJ1"/>
<proteinExistence type="inferred from homology"/>
<dbReference type="InParanoid" id="F1ZDJ1"/>
<sequence length="70" mass="8012">MHYDAEIPICKGMSEPIKRATKRPEEFTPPPHWTNPPVPEPRAVERGEDPDGLDPTRFGDWERNGIAIDF</sequence>
<evidence type="ECO:0000313" key="3">
    <source>
        <dbReference type="EMBL" id="EGD57268.1"/>
    </source>
</evidence>
<keyword evidence="4" id="KW-1185">Reference proteome</keyword>
<evidence type="ECO:0000256" key="2">
    <source>
        <dbReference type="SAM" id="MobiDB-lite"/>
    </source>
</evidence>
<reference evidence="3 4" key="1">
    <citation type="journal article" date="2012" name="J. Bacteriol.">
        <title>Draft Genome Sequence of Novosphingobium nitrogenifigens Y88T.</title>
        <authorList>
            <person name="Strabala T.J."/>
            <person name="Macdonald L."/>
            <person name="Liu V."/>
            <person name="Smit A.M."/>
        </authorList>
    </citation>
    <scope>NUCLEOTIDE SEQUENCE [LARGE SCALE GENOMIC DNA]</scope>
    <source>
        <strain evidence="3 4">DSM 19370</strain>
    </source>
</reference>
<dbReference type="eggNOG" id="COG5508">
    <property type="taxonomic scope" value="Bacteria"/>
</dbReference>
<protein>
    <recommendedName>
        <fullName evidence="5">DUF1674 domain-containing protein</fullName>
    </recommendedName>
</protein>
<feature type="region of interest" description="Disordered" evidence="2">
    <location>
        <begin position="1"/>
        <end position="70"/>
    </location>
</feature>
<evidence type="ECO:0000313" key="4">
    <source>
        <dbReference type="Proteomes" id="UP000004728"/>
    </source>
</evidence>
<comment type="similarity">
    <text evidence="1">Belongs to the SDHAF4 family.</text>
</comment>
<dbReference type="HOGENOM" id="CLU_160299_2_1_5"/>
<dbReference type="InterPro" id="IPR012875">
    <property type="entry name" value="SDHF4"/>
</dbReference>
<dbReference type="Pfam" id="PF07896">
    <property type="entry name" value="DUF1674"/>
    <property type="match status" value="1"/>
</dbReference>
<comment type="caution">
    <text evidence="3">The sequence shown here is derived from an EMBL/GenBank/DDBJ whole genome shotgun (WGS) entry which is preliminary data.</text>
</comment>
<feature type="compositionally biased region" description="Pro residues" evidence="2">
    <location>
        <begin position="27"/>
        <end position="40"/>
    </location>
</feature>
<evidence type="ECO:0000256" key="1">
    <source>
        <dbReference type="ARBA" id="ARBA00005701"/>
    </source>
</evidence>